<dbReference type="InterPro" id="IPR006330">
    <property type="entry name" value="Ado/ade_deaminase"/>
</dbReference>
<dbReference type="FunFam" id="3.20.20.140:FF:000017">
    <property type="entry name" value="Adenosine deaminase 2"/>
    <property type="match status" value="1"/>
</dbReference>
<dbReference type="InterPro" id="IPR032466">
    <property type="entry name" value="Metal_Hydrolase"/>
</dbReference>
<dbReference type="SUPFAM" id="SSF51556">
    <property type="entry name" value="Metallo-dependent hydrolases"/>
    <property type="match status" value="1"/>
</dbReference>
<dbReference type="InterPro" id="IPR001365">
    <property type="entry name" value="A_deaminase_dom"/>
</dbReference>
<keyword evidence="9" id="KW-0378">Hydrolase</keyword>
<dbReference type="Pfam" id="PF00962">
    <property type="entry name" value="A_deaminase"/>
    <property type="match status" value="1"/>
</dbReference>
<evidence type="ECO:0000256" key="6">
    <source>
        <dbReference type="ARBA" id="ARBA00022525"/>
    </source>
</evidence>
<dbReference type="InterPro" id="IPR013659">
    <property type="entry name" value="A_deaminase_N"/>
</dbReference>
<dbReference type="InterPro" id="IPR006331">
    <property type="entry name" value="ADGF"/>
</dbReference>
<name>A0ABD0SEX5_LOXSC</name>
<evidence type="ECO:0000256" key="2">
    <source>
        <dbReference type="ARBA" id="ARBA00004613"/>
    </source>
</evidence>
<evidence type="ECO:0000256" key="4">
    <source>
        <dbReference type="ARBA" id="ARBA00012784"/>
    </source>
</evidence>
<dbReference type="AlphaFoldDB" id="A0ABD0SEX5"/>
<dbReference type="GO" id="GO:0005576">
    <property type="term" value="C:extracellular region"/>
    <property type="evidence" value="ECO:0007669"/>
    <property type="project" value="UniProtKB-SubCell"/>
</dbReference>
<comment type="catalytic activity">
    <reaction evidence="10">
        <text>adenosine + H2O + H(+) = inosine + NH4(+)</text>
        <dbReference type="Rhea" id="RHEA:24408"/>
        <dbReference type="ChEBI" id="CHEBI:15377"/>
        <dbReference type="ChEBI" id="CHEBI:15378"/>
        <dbReference type="ChEBI" id="CHEBI:16335"/>
        <dbReference type="ChEBI" id="CHEBI:17596"/>
        <dbReference type="ChEBI" id="CHEBI:28938"/>
        <dbReference type="EC" id="3.5.4.4"/>
    </reaction>
</comment>
<evidence type="ECO:0000256" key="5">
    <source>
        <dbReference type="ARBA" id="ARBA00018099"/>
    </source>
</evidence>
<evidence type="ECO:0000256" key="3">
    <source>
        <dbReference type="ARBA" id="ARBA00006083"/>
    </source>
</evidence>
<evidence type="ECO:0000313" key="15">
    <source>
        <dbReference type="Proteomes" id="UP001549921"/>
    </source>
</evidence>
<evidence type="ECO:0000256" key="11">
    <source>
        <dbReference type="SAM" id="SignalP"/>
    </source>
</evidence>
<evidence type="ECO:0000256" key="10">
    <source>
        <dbReference type="ARBA" id="ARBA00047764"/>
    </source>
</evidence>
<dbReference type="EC" id="3.5.4.4" evidence="4"/>
<comment type="caution">
    <text evidence="14">The sequence shown here is derived from an EMBL/GenBank/DDBJ whole genome shotgun (WGS) entry which is preliminary data.</text>
</comment>
<dbReference type="Gene3D" id="3.20.20.140">
    <property type="entry name" value="Metal-dependent hydrolases"/>
    <property type="match status" value="1"/>
</dbReference>
<sequence>MHGLIISALLFLVGQTSARVLSNKYDADRHTLLSQEAELFLGSGVKLTEDEAKANDILMHWKNKEVDEAFANPEHYNFSKHFFAYRNDVSRSKVYQIIKKMPKGAALHVHASMMLDVDSLLRLTYEDHLYACYGDGDLQLRFADTVPAQLCPFEWNLLSDLRNASGDVAAFDTELRKHLTLYTDDEDFQNSDINTTWERFEKVYITVAGILKYRPVREKFIYESLKNFYDDNVMYVEIRSGLHELHELDGTVHDRMYFATLYERVTEQFMQDYPDFIGIKLILTSSRSKSPEMVRQRIELGRRLKKEKPEFFAGFDLVGQEDRGRPLSEFLPLLMEAKEEMDFYFHGGETNWFGTTTDENMVDAVLLGTKRIGHAYALMKHPMVLAKVREKDIALEVNVISNVVLSLVRDVRNHPLASYLAFGLPVVLSSDDPGAWEADPMSHDFYVAFVGVASRQADLRLLKQLAYHSIKYSALDNKGKIRLFNVFVRRWEEFVKDVIANDSLEV</sequence>
<dbReference type="Pfam" id="PF08451">
    <property type="entry name" value="A_deaminase_N"/>
    <property type="match status" value="1"/>
</dbReference>
<evidence type="ECO:0000259" key="12">
    <source>
        <dbReference type="Pfam" id="PF00962"/>
    </source>
</evidence>
<dbReference type="GO" id="GO:0016787">
    <property type="term" value="F:hydrolase activity"/>
    <property type="evidence" value="ECO:0007669"/>
    <property type="project" value="UniProtKB-KW"/>
</dbReference>
<comment type="cofactor">
    <cofactor evidence="1">
        <name>Zn(2+)</name>
        <dbReference type="ChEBI" id="CHEBI:29105"/>
    </cofactor>
</comment>
<evidence type="ECO:0000259" key="13">
    <source>
        <dbReference type="Pfam" id="PF08451"/>
    </source>
</evidence>
<gene>
    <name evidence="14" type="ORF">ABMA28_008850</name>
</gene>
<keyword evidence="6" id="KW-0964">Secreted</keyword>
<dbReference type="PANTHER" id="PTHR11409">
    <property type="entry name" value="ADENOSINE DEAMINASE"/>
    <property type="match status" value="1"/>
</dbReference>
<organism evidence="14 15">
    <name type="scientific">Loxostege sticticalis</name>
    <name type="common">Beet webworm moth</name>
    <dbReference type="NCBI Taxonomy" id="481309"/>
    <lineage>
        <taxon>Eukaryota</taxon>
        <taxon>Metazoa</taxon>
        <taxon>Ecdysozoa</taxon>
        <taxon>Arthropoda</taxon>
        <taxon>Hexapoda</taxon>
        <taxon>Insecta</taxon>
        <taxon>Pterygota</taxon>
        <taxon>Neoptera</taxon>
        <taxon>Endopterygota</taxon>
        <taxon>Lepidoptera</taxon>
        <taxon>Glossata</taxon>
        <taxon>Ditrysia</taxon>
        <taxon>Pyraloidea</taxon>
        <taxon>Crambidae</taxon>
        <taxon>Pyraustinae</taxon>
        <taxon>Loxostege</taxon>
    </lineage>
</organism>
<comment type="similarity">
    <text evidence="3">Belongs to the metallo-dependent hydrolases superfamily. Adenosine and AMP deaminases family. ADGF subfamily.</text>
</comment>
<evidence type="ECO:0000256" key="1">
    <source>
        <dbReference type="ARBA" id="ARBA00001947"/>
    </source>
</evidence>
<evidence type="ECO:0000256" key="9">
    <source>
        <dbReference type="ARBA" id="ARBA00022801"/>
    </source>
</evidence>
<proteinExistence type="inferred from homology"/>
<dbReference type="NCBIfam" id="TIGR01431">
    <property type="entry name" value="adm_rel"/>
    <property type="match status" value="1"/>
</dbReference>
<keyword evidence="8 11" id="KW-0732">Signal</keyword>
<feature type="domain" description="Adenosine/AMP deaminase N-terminal" evidence="13">
    <location>
        <begin position="15"/>
        <end position="98"/>
    </location>
</feature>
<evidence type="ECO:0000313" key="14">
    <source>
        <dbReference type="EMBL" id="KAL0818373.1"/>
    </source>
</evidence>
<accession>A0ABD0SEX5</accession>
<reference evidence="14 15" key="1">
    <citation type="submission" date="2024-06" db="EMBL/GenBank/DDBJ databases">
        <title>A chromosome-level genome assembly of beet webworm, Loxostege sticticalis.</title>
        <authorList>
            <person name="Zhang Y."/>
        </authorList>
    </citation>
    <scope>NUCLEOTIDE SEQUENCE [LARGE SCALE GENOMIC DNA]</scope>
    <source>
        <strain evidence="14">AQ028</strain>
        <tissue evidence="14">Male pupae</tissue>
    </source>
</reference>
<feature type="chain" id="PRO_5044846239" description="Adenosine deaminase" evidence="11">
    <location>
        <begin position="19"/>
        <end position="506"/>
    </location>
</feature>
<comment type="subcellular location">
    <subcellularLocation>
        <location evidence="2">Secreted</location>
    </subcellularLocation>
</comment>
<dbReference type="GO" id="GO:0046872">
    <property type="term" value="F:metal ion binding"/>
    <property type="evidence" value="ECO:0007669"/>
    <property type="project" value="UniProtKB-KW"/>
</dbReference>
<dbReference type="Proteomes" id="UP001549921">
    <property type="component" value="Unassembled WGS sequence"/>
</dbReference>
<feature type="signal peptide" evidence="11">
    <location>
        <begin position="1"/>
        <end position="18"/>
    </location>
</feature>
<keyword evidence="7" id="KW-0479">Metal-binding</keyword>
<dbReference type="PANTHER" id="PTHR11409:SF39">
    <property type="entry name" value="ADENOSINE DEAMINASE 2"/>
    <property type="match status" value="1"/>
</dbReference>
<evidence type="ECO:0000256" key="8">
    <source>
        <dbReference type="ARBA" id="ARBA00022729"/>
    </source>
</evidence>
<feature type="domain" description="Adenosine deaminase" evidence="12">
    <location>
        <begin position="188"/>
        <end position="484"/>
    </location>
</feature>
<evidence type="ECO:0000256" key="7">
    <source>
        <dbReference type="ARBA" id="ARBA00022723"/>
    </source>
</evidence>
<dbReference type="EMBL" id="JBEDNZ010000022">
    <property type="protein sequence ID" value="KAL0818373.1"/>
    <property type="molecule type" value="Genomic_DNA"/>
</dbReference>
<protein>
    <recommendedName>
        <fullName evidence="5">Adenosine deaminase</fullName>
        <ecNumber evidence="4">3.5.4.4</ecNumber>
    </recommendedName>
</protein>